<comment type="cofactor">
    <cofactor evidence="6">
        <name>Mg(2+)</name>
        <dbReference type="ChEBI" id="CHEBI:18420"/>
    </cofactor>
</comment>
<evidence type="ECO:0000256" key="2">
    <source>
        <dbReference type="ARBA" id="ARBA00022722"/>
    </source>
</evidence>
<dbReference type="EC" id="3.1.-.-" evidence="6"/>
<dbReference type="GO" id="GO:0004540">
    <property type="term" value="F:RNA nuclease activity"/>
    <property type="evidence" value="ECO:0007669"/>
    <property type="project" value="InterPro"/>
</dbReference>
<evidence type="ECO:0000256" key="5">
    <source>
        <dbReference type="ARBA" id="ARBA00022842"/>
    </source>
</evidence>
<keyword evidence="2 6" id="KW-0540">Nuclease</keyword>
<evidence type="ECO:0000259" key="7">
    <source>
        <dbReference type="Pfam" id="PF01850"/>
    </source>
</evidence>
<evidence type="ECO:0000256" key="3">
    <source>
        <dbReference type="ARBA" id="ARBA00022723"/>
    </source>
</evidence>
<evidence type="ECO:0000256" key="4">
    <source>
        <dbReference type="ARBA" id="ARBA00022801"/>
    </source>
</evidence>
<dbReference type="InterPro" id="IPR051619">
    <property type="entry name" value="TypeII_TA_RNase_PINc/VapC"/>
</dbReference>
<dbReference type="CDD" id="cd09873">
    <property type="entry name" value="PIN_Pae0151-like"/>
    <property type="match status" value="1"/>
</dbReference>
<keyword evidence="5 6" id="KW-0460">Magnesium</keyword>
<gene>
    <name evidence="6" type="primary">vapC</name>
    <name evidence="8" type="ORF">ENQ20_01585</name>
</gene>
<dbReference type="InterPro" id="IPR044153">
    <property type="entry name" value="PIN_Pae0151-like"/>
</dbReference>
<evidence type="ECO:0000313" key="8">
    <source>
        <dbReference type="EMBL" id="HDX30167.1"/>
    </source>
</evidence>
<dbReference type="InterPro" id="IPR002716">
    <property type="entry name" value="PIN_dom"/>
</dbReference>
<keyword evidence="3 6" id="KW-0479">Metal-binding</keyword>
<evidence type="ECO:0000256" key="6">
    <source>
        <dbReference type="HAMAP-Rule" id="MF_00265"/>
    </source>
</evidence>
<dbReference type="HAMAP" id="MF_00265">
    <property type="entry name" value="VapC_Nob1"/>
    <property type="match status" value="1"/>
</dbReference>
<dbReference type="PANTHER" id="PTHR35901">
    <property type="entry name" value="RIBONUCLEASE VAPC3"/>
    <property type="match status" value="1"/>
</dbReference>
<dbReference type="PANTHER" id="PTHR35901:SF1">
    <property type="entry name" value="EXONUCLEASE VAPC9"/>
    <property type="match status" value="1"/>
</dbReference>
<dbReference type="EMBL" id="DSMG01000018">
    <property type="protein sequence ID" value="HDX30167.1"/>
    <property type="molecule type" value="Genomic_DNA"/>
</dbReference>
<dbReference type="SUPFAM" id="SSF88723">
    <property type="entry name" value="PIN domain-like"/>
    <property type="match status" value="1"/>
</dbReference>
<dbReference type="GO" id="GO:0000287">
    <property type="term" value="F:magnesium ion binding"/>
    <property type="evidence" value="ECO:0007669"/>
    <property type="project" value="UniProtKB-UniRule"/>
</dbReference>
<feature type="domain" description="PIN" evidence="7">
    <location>
        <begin position="6"/>
        <end position="129"/>
    </location>
</feature>
<comment type="similarity">
    <text evidence="6">Belongs to the PINc/VapC protein family.</text>
</comment>
<dbReference type="InterPro" id="IPR029060">
    <property type="entry name" value="PIN-like_dom_sf"/>
</dbReference>
<comment type="function">
    <text evidence="6">Toxic component of a toxin-antitoxin (TA) system. An RNase.</text>
</comment>
<comment type="caution">
    <text evidence="8">The sequence shown here is derived from an EMBL/GenBank/DDBJ whole genome shotgun (WGS) entry which is preliminary data.</text>
</comment>
<dbReference type="GO" id="GO:0016787">
    <property type="term" value="F:hydrolase activity"/>
    <property type="evidence" value="ECO:0007669"/>
    <property type="project" value="UniProtKB-KW"/>
</dbReference>
<organism evidence="8">
    <name type="scientific">Caldilinea aerophila</name>
    <dbReference type="NCBI Taxonomy" id="133453"/>
    <lineage>
        <taxon>Bacteria</taxon>
        <taxon>Bacillati</taxon>
        <taxon>Chloroflexota</taxon>
        <taxon>Caldilineae</taxon>
        <taxon>Caldilineales</taxon>
        <taxon>Caldilineaceae</taxon>
        <taxon>Caldilinea</taxon>
    </lineage>
</organism>
<evidence type="ECO:0000256" key="1">
    <source>
        <dbReference type="ARBA" id="ARBA00022649"/>
    </source>
</evidence>
<dbReference type="Pfam" id="PF01850">
    <property type="entry name" value="PIN"/>
    <property type="match status" value="1"/>
</dbReference>
<comment type="caution">
    <text evidence="6">Lacks conserved residue(s) required for the propagation of feature annotation.</text>
</comment>
<sequence>MSVLFVLDASVTLAWCFEDEANAHALDILERLEEGEAVAPALWVLEVGNALLGAERRGRLTQAESTYFLELLRRLPIRIEETPHPRSWGEILSLARNHRLSTYGATYLDLAMRLGVPLATLDDALREAAVQCRVATL</sequence>
<protein>
    <recommendedName>
        <fullName evidence="6">Ribonuclease VapC</fullName>
        <shortName evidence="6">RNase VapC</shortName>
        <ecNumber evidence="6">3.1.-.-</ecNumber>
    </recommendedName>
    <alternativeName>
        <fullName evidence="6">Toxin VapC</fullName>
    </alternativeName>
</protein>
<feature type="binding site" evidence="6">
    <location>
        <position position="8"/>
    </location>
    <ligand>
        <name>Mg(2+)</name>
        <dbReference type="ChEBI" id="CHEBI:18420"/>
    </ligand>
</feature>
<dbReference type="GO" id="GO:0090729">
    <property type="term" value="F:toxin activity"/>
    <property type="evidence" value="ECO:0007669"/>
    <property type="project" value="UniProtKB-KW"/>
</dbReference>
<proteinExistence type="inferred from homology"/>
<dbReference type="Gene3D" id="3.40.50.1010">
    <property type="entry name" value="5'-nuclease"/>
    <property type="match status" value="1"/>
</dbReference>
<keyword evidence="4 6" id="KW-0378">Hydrolase</keyword>
<dbReference type="AlphaFoldDB" id="A0A7C1JQX2"/>
<keyword evidence="6" id="KW-0800">Toxin</keyword>
<reference evidence="8" key="1">
    <citation type="journal article" date="2020" name="mSystems">
        <title>Genome- and Community-Level Interaction Insights into Carbon Utilization and Element Cycling Functions of Hydrothermarchaeota in Hydrothermal Sediment.</title>
        <authorList>
            <person name="Zhou Z."/>
            <person name="Liu Y."/>
            <person name="Xu W."/>
            <person name="Pan J."/>
            <person name="Luo Z.H."/>
            <person name="Li M."/>
        </authorList>
    </citation>
    <scope>NUCLEOTIDE SEQUENCE [LARGE SCALE GENOMIC DNA]</scope>
    <source>
        <strain evidence="8">SpSt-289</strain>
    </source>
</reference>
<name>A0A7C1JQX2_9CHLR</name>
<keyword evidence="1 6" id="KW-1277">Toxin-antitoxin system</keyword>
<dbReference type="InterPro" id="IPR022907">
    <property type="entry name" value="VapC_family"/>
</dbReference>
<accession>A0A7C1JQX2</accession>